<dbReference type="SUPFAM" id="SSF51322">
    <property type="entry name" value="Cyanovirin-N"/>
    <property type="match status" value="1"/>
</dbReference>
<name>A0AAD6SIT4_9AGAR</name>
<organism evidence="3 4">
    <name type="scientific">Mycena alexandri</name>
    <dbReference type="NCBI Taxonomy" id="1745969"/>
    <lineage>
        <taxon>Eukaryota</taxon>
        <taxon>Fungi</taxon>
        <taxon>Dikarya</taxon>
        <taxon>Basidiomycota</taxon>
        <taxon>Agaricomycotina</taxon>
        <taxon>Agaricomycetes</taxon>
        <taxon>Agaricomycetidae</taxon>
        <taxon>Agaricales</taxon>
        <taxon>Marasmiineae</taxon>
        <taxon>Mycenaceae</taxon>
        <taxon>Mycena</taxon>
    </lineage>
</organism>
<evidence type="ECO:0000256" key="1">
    <source>
        <dbReference type="SAM" id="SignalP"/>
    </source>
</evidence>
<dbReference type="Gene3D" id="2.30.60.10">
    <property type="entry name" value="Cyanovirin-N"/>
    <property type="match status" value="1"/>
</dbReference>
<gene>
    <name evidence="3" type="ORF">C8F04DRAFT_101676</name>
</gene>
<feature type="signal peptide" evidence="1">
    <location>
        <begin position="1"/>
        <end position="23"/>
    </location>
</feature>
<evidence type="ECO:0000313" key="4">
    <source>
        <dbReference type="Proteomes" id="UP001218188"/>
    </source>
</evidence>
<dbReference type="AlphaFoldDB" id="A0AAD6SIT4"/>
<accession>A0AAD6SIT4</accession>
<protein>
    <submittedName>
        <fullName evidence="3">Cyanovirin-N</fullName>
    </submittedName>
</protein>
<keyword evidence="1" id="KW-0732">Signal</keyword>
<dbReference type="EMBL" id="JARJCM010000132">
    <property type="protein sequence ID" value="KAJ7026860.1"/>
    <property type="molecule type" value="Genomic_DNA"/>
</dbReference>
<dbReference type="SMART" id="SM01111">
    <property type="entry name" value="CVNH"/>
    <property type="match status" value="1"/>
</dbReference>
<evidence type="ECO:0000313" key="3">
    <source>
        <dbReference type="EMBL" id="KAJ7026860.1"/>
    </source>
</evidence>
<reference evidence="3" key="1">
    <citation type="submission" date="2023-03" db="EMBL/GenBank/DDBJ databases">
        <title>Massive genome expansion in bonnet fungi (Mycena s.s.) driven by repeated elements and novel gene families across ecological guilds.</title>
        <authorList>
            <consortium name="Lawrence Berkeley National Laboratory"/>
            <person name="Harder C.B."/>
            <person name="Miyauchi S."/>
            <person name="Viragh M."/>
            <person name="Kuo A."/>
            <person name="Thoen E."/>
            <person name="Andreopoulos B."/>
            <person name="Lu D."/>
            <person name="Skrede I."/>
            <person name="Drula E."/>
            <person name="Henrissat B."/>
            <person name="Morin E."/>
            <person name="Kohler A."/>
            <person name="Barry K."/>
            <person name="LaButti K."/>
            <person name="Morin E."/>
            <person name="Salamov A."/>
            <person name="Lipzen A."/>
            <person name="Mereny Z."/>
            <person name="Hegedus B."/>
            <person name="Baldrian P."/>
            <person name="Stursova M."/>
            <person name="Weitz H."/>
            <person name="Taylor A."/>
            <person name="Grigoriev I.V."/>
            <person name="Nagy L.G."/>
            <person name="Martin F."/>
            <person name="Kauserud H."/>
        </authorList>
    </citation>
    <scope>NUCLEOTIDE SEQUENCE</scope>
    <source>
        <strain evidence="3">CBHHK200</strain>
    </source>
</reference>
<feature type="domain" description="Cyanovirin-N" evidence="2">
    <location>
        <begin position="26"/>
        <end position="131"/>
    </location>
</feature>
<dbReference type="InterPro" id="IPR011058">
    <property type="entry name" value="Cyanovirin-N"/>
</dbReference>
<dbReference type="Pfam" id="PF08881">
    <property type="entry name" value="CVNH"/>
    <property type="match status" value="1"/>
</dbReference>
<proteinExistence type="predicted"/>
<keyword evidence="4" id="KW-1185">Reference proteome</keyword>
<feature type="chain" id="PRO_5042033188" evidence="1">
    <location>
        <begin position="24"/>
        <end position="133"/>
    </location>
</feature>
<dbReference type="InterPro" id="IPR036673">
    <property type="entry name" value="Cyanovirin-N_sf"/>
</dbReference>
<dbReference type="Proteomes" id="UP001218188">
    <property type="component" value="Unassembled WGS sequence"/>
</dbReference>
<comment type="caution">
    <text evidence="3">The sequence shown here is derived from an EMBL/GenBank/DDBJ whole genome shotgun (WGS) entry which is preliminary data.</text>
</comment>
<evidence type="ECO:0000259" key="2">
    <source>
        <dbReference type="SMART" id="SM01111"/>
    </source>
</evidence>
<sequence>MKTFFTAVVVALVVAFVPSEVRAASGFSQSCNTWSGSGTILSASCLSTAGTAVSSTLDLNTCFTNAEGFLGYQLNGNFAGSCTNISINAGNSLDGDTGYLSALCSSSGGTKFDTSIATSNYVGNSNGVLVCSG</sequence>